<gene>
    <name evidence="2" type="ORF">ENS19_07875</name>
</gene>
<feature type="transmembrane region" description="Helical" evidence="1">
    <location>
        <begin position="143"/>
        <end position="161"/>
    </location>
</feature>
<feature type="transmembrane region" description="Helical" evidence="1">
    <location>
        <begin position="21"/>
        <end position="41"/>
    </location>
</feature>
<dbReference type="SUPFAM" id="SSF103473">
    <property type="entry name" value="MFS general substrate transporter"/>
    <property type="match status" value="2"/>
</dbReference>
<feature type="transmembrane region" description="Helical" evidence="1">
    <location>
        <begin position="53"/>
        <end position="73"/>
    </location>
</feature>
<sequence>MPNLSNLKESLKESYGRLRSDAYLTLYSALSIVYIYQFFNYNTLLGKTIDPNLTLFILDVSFFSAIFFLILGAILDQFFRKKVHLLWNLIGALFATLIFIPLDGLVSAVLFAILGGFSASLAIPGILSKIIGITTFENRGSTAGLFIFFVYALVFFMSIFVNSAYSLAIVLIAIKLINAALVILRKPKDATNDDAALMAPFAMSSKLAFLAVWGIFLLVDILASNSASQLLPKETLNMIGLQSIALGFASMLLGGWLMDHYGRKKLMVYSYAYLGIEYAIISVTHGGIIAYTFIDGIAWGILSVLFIMVLWGDIIREKERPIYISIAFSIAITSLFFKNFLSLSGINLSIDQTFPSTSIFLFFAVILTLFLPETLPDKIMHGKELKDYLEQAKRIKEKFK</sequence>
<feature type="transmembrane region" description="Helical" evidence="1">
    <location>
        <begin position="167"/>
        <end position="184"/>
    </location>
</feature>
<feature type="transmembrane region" description="Helical" evidence="1">
    <location>
        <begin position="108"/>
        <end position="131"/>
    </location>
</feature>
<proteinExistence type="predicted"/>
<keyword evidence="1" id="KW-0472">Membrane</keyword>
<feature type="transmembrane region" description="Helical" evidence="1">
    <location>
        <begin position="196"/>
        <end position="219"/>
    </location>
</feature>
<evidence type="ECO:0008006" key="3">
    <source>
        <dbReference type="Google" id="ProtNLM"/>
    </source>
</evidence>
<feature type="transmembrane region" description="Helical" evidence="1">
    <location>
        <begin position="270"/>
        <end position="291"/>
    </location>
</feature>
<feature type="transmembrane region" description="Helical" evidence="1">
    <location>
        <begin position="85"/>
        <end position="102"/>
    </location>
</feature>
<reference evidence="2" key="1">
    <citation type="journal article" date="2020" name="mSystems">
        <title>Genome- and Community-Level Interaction Insights into Carbon Utilization and Element Cycling Functions of Hydrothermarchaeota in Hydrothermal Sediment.</title>
        <authorList>
            <person name="Zhou Z."/>
            <person name="Liu Y."/>
            <person name="Xu W."/>
            <person name="Pan J."/>
            <person name="Luo Z.H."/>
            <person name="Li M."/>
        </authorList>
    </citation>
    <scope>NUCLEOTIDE SEQUENCE [LARGE SCALE GENOMIC DNA]</scope>
    <source>
        <strain evidence="2">SpSt-468</strain>
    </source>
</reference>
<feature type="transmembrane region" description="Helical" evidence="1">
    <location>
        <begin position="239"/>
        <end position="258"/>
    </location>
</feature>
<feature type="transmembrane region" description="Helical" evidence="1">
    <location>
        <begin position="297"/>
        <end position="315"/>
    </location>
</feature>
<dbReference type="InterPro" id="IPR036259">
    <property type="entry name" value="MFS_trans_sf"/>
</dbReference>
<comment type="caution">
    <text evidence="2">The sequence shown here is derived from an EMBL/GenBank/DDBJ whole genome shotgun (WGS) entry which is preliminary data.</text>
</comment>
<dbReference type="Gene3D" id="1.20.1250.20">
    <property type="entry name" value="MFS general substrate transporter like domains"/>
    <property type="match status" value="1"/>
</dbReference>
<protein>
    <recommendedName>
        <fullName evidence="3">MFS transporter</fullName>
    </recommendedName>
</protein>
<organism evidence="2">
    <name type="scientific">Candidatus Methanomethylicus mesodigestus</name>
    <dbReference type="NCBI Taxonomy" id="1867258"/>
    <lineage>
        <taxon>Archaea</taxon>
        <taxon>Thermoproteota</taxon>
        <taxon>Methanosuratincolia</taxon>
        <taxon>Candidatus Methanomethylicales</taxon>
        <taxon>Candidatus Methanomethylicaceae</taxon>
        <taxon>Candidatus Methanomethylicus</taxon>
    </lineage>
</organism>
<feature type="transmembrane region" description="Helical" evidence="1">
    <location>
        <begin position="322"/>
        <end position="341"/>
    </location>
</feature>
<dbReference type="EMBL" id="DSTX01000013">
    <property type="protein sequence ID" value="HFK21175.1"/>
    <property type="molecule type" value="Genomic_DNA"/>
</dbReference>
<dbReference type="AlphaFoldDB" id="A0A7C3J2M9"/>
<name>A0A7C3J2M9_9CREN</name>
<keyword evidence="1" id="KW-1133">Transmembrane helix</keyword>
<keyword evidence="1" id="KW-0812">Transmembrane</keyword>
<feature type="transmembrane region" description="Helical" evidence="1">
    <location>
        <begin position="353"/>
        <end position="371"/>
    </location>
</feature>
<evidence type="ECO:0000256" key="1">
    <source>
        <dbReference type="SAM" id="Phobius"/>
    </source>
</evidence>
<evidence type="ECO:0000313" key="2">
    <source>
        <dbReference type="EMBL" id="HFK21175.1"/>
    </source>
</evidence>
<accession>A0A7C3J2M9</accession>